<evidence type="ECO:0000256" key="8">
    <source>
        <dbReference type="ARBA" id="ARBA00072274"/>
    </source>
</evidence>
<keyword evidence="13" id="KW-0175">Coiled coil</keyword>
<evidence type="ECO:0000313" key="16">
    <source>
        <dbReference type="Proteomes" id="UP000288758"/>
    </source>
</evidence>
<dbReference type="InterPro" id="IPR009012">
    <property type="entry name" value="GrpE_head"/>
</dbReference>
<organism evidence="15 16">
    <name type="scientific">Corallococcus coralloides</name>
    <name type="common">Myxococcus coralloides</name>
    <dbReference type="NCBI Taxonomy" id="184914"/>
    <lineage>
        <taxon>Bacteria</taxon>
        <taxon>Pseudomonadati</taxon>
        <taxon>Myxococcota</taxon>
        <taxon>Myxococcia</taxon>
        <taxon>Myxococcales</taxon>
        <taxon>Cystobacterineae</taxon>
        <taxon>Myxococcaceae</taxon>
        <taxon>Corallococcus</taxon>
    </lineage>
</organism>
<keyword evidence="6 10" id="KW-0143">Chaperone</keyword>
<feature type="region of interest" description="Disordered" evidence="14">
    <location>
        <begin position="258"/>
        <end position="297"/>
    </location>
</feature>
<evidence type="ECO:0000313" key="15">
    <source>
        <dbReference type="EMBL" id="QAT88433.1"/>
    </source>
</evidence>
<evidence type="ECO:0000256" key="2">
    <source>
        <dbReference type="ARBA" id="ARBA00009054"/>
    </source>
</evidence>
<dbReference type="PROSITE" id="PS01071">
    <property type="entry name" value="GRPE"/>
    <property type="match status" value="1"/>
</dbReference>
<dbReference type="GO" id="GO:0000774">
    <property type="term" value="F:adenyl-nucleotide exchange factor activity"/>
    <property type="evidence" value="ECO:0007669"/>
    <property type="project" value="InterPro"/>
</dbReference>
<dbReference type="GO" id="GO:0051082">
    <property type="term" value="F:unfolded protein binding"/>
    <property type="evidence" value="ECO:0007669"/>
    <property type="project" value="TreeGrafter"/>
</dbReference>
<evidence type="ECO:0000256" key="3">
    <source>
        <dbReference type="ARBA" id="ARBA00011738"/>
    </source>
</evidence>
<dbReference type="PRINTS" id="PR00773">
    <property type="entry name" value="GRPEPROTEIN"/>
</dbReference>
<reference evidence="15 16" key="1">
    <citation type="submission" date="2018-12" db="EMBL/GenBank/DDBJ databases">
        <title>Complete Genome Sequence of the Corallopyronin A producing Myxobacterium Corallococcus coralloides B035.</title>
        <authorList>
            <person name="Bouhired S.M."/>
            <person name="Rupp O."/>
            <person name="Blom J."/>
            <person name="Schaeberle T.F."/>
            <person name="Kehraus S."/>
            <person name="Schiefer A."/>
            <person name="Pfarr K."/>
            <person name="Goesmann A."/>
            <person name="Hoerauf A."/>
            <person name="Koenig G.M."/>
        </authorList>
    </citation>
    <scope>NUCLEOTIDE SEQUENCE [LARGE SCALE GENOMIC DNA]</scope>
    <source>
        <strain evidence="15 16">B035</strain>
    </source>
</reference>
<feature type="coiled-coil region" evidence="13">
    <location>
        <begin position="80"/>
        <end position="149"/>
    </location>
</feature>
<dbReference type="GO" id="GO:0042803">
    <property type="term" value="F:protein homodimerization activity"/>
    <property type="evidence" value="ECO:0007669"/>
    <property type="project" value="InterPro"/>
</dbReference>
<dbReference type="NCBIfam" id="NF010748">
    <property type="entry name" value="PRK14150.1"/>
    <property type="match status" value="1"/>
</dbReference>
<dbReference type="EMBL" id="CP034669">
    <property type="protein sequence ID" value="QAT88433.1"/>
    <property type="molecule type" value="Genomic_DNA"/>
</dbReference>
<dbReference type="InterPro" id="IPR000740">
    <property type="entry name" value="GrpE"/>
</dbReference>
<evidence type="ECO:0000256" key="11">
    <source>
        <dbReference type="RuleBase" id="RU000639"/>
    </source>
</evidence>
<keyword evidence="4 10" id="KW-0963">Cytoplasm</keyword>
<feature type="region of interest" description="Disordered" evidence="14">
    <location>
        <begin position="37"/>
        <end position="79"/>
    </location>
</feature>
<dbReference type="Gene3D" id="3.90.20.20">
    <property type="match status" value="1"/>
</dbReference>
<dbReference type="CDD" id="cd00446">
    <property type="entry name" value="GrpE"/>
    <property type="match status" value="1"/>
</dbReference>
<comment type="function">
    <text evidence="7 10 11">Participates actively in the response to hyperosmotic and heat shock by preventing the aggregation of stress-denatured proteins, in association with DnaK and GrpE. It is the nucleotide exchange factor for DnaK and may function as a thermosensor. Unfolded proteins bind initially to DnaJ; upon interaction with the DnaJ-bound protein, DnaK hydrolyzes its bound ATP, resulting in the formation of a stable complex. GrpE releases ADP from DnaK; ATP binding to DnaK triggers the release of the substrate protein, thus completing the reaction cycle. Several rounds of ATP-dependent interactions between DnaJ, DnaK and GrpE are required for fully efficient folding.</text>
</comment>
<proteinExistence type="inferred from homology"/>
<comment type="similarity">
    <text evidence="2 10 12">Belongs to the GrpE family.</text>
</comment>
<evidence type="ECO:0000256" key="6">
    <source>
        <dbReference type="ARBA" id="ARBA00023186"/>
    </source>
</evidence>
<dbReference type="HAMAP" id="MF_01151">
    <property type="entry name" value="GrpE"/>
    <property type="match status" value="1"/>
</dbReference>
<feature type="compositionally biased region" description="Basic and acidic residues" evidence="14">
    <location>
        <begin position="1"/>
        <end position="10"/>
    </location>
</feature>
<dbReference type="NCBIfam" id="NF010738">
    <property type="entry name" value="PRK14140.1"/>
    <property type="match status" value="1"/>
</dbReference>
<keyword evidence="5 10" id="KW-0346">Stress response</keyword>
<evidence type="ECO:0000256" key="5">
    <source>
        <dbReference type="ARBA" id="ARBA00023016"/>
    </source>
</evidence>
<dbReference type="GO" id="GO:0051087">
    <property type="term" value="F:protein-folding chaperone binding"/>
    <property type="evidence" value="ECO:0007669"/>
    <property type="project" value="InterPro"/>
</dbReference>
<evidence type="ECO:0000256" key="1">
    <source>
        <dbReference type="ARBA" id="ARBA00004496"/>
    </source>
</evidence>
<dbReference type="PANTHER" id="PTHR21237">
    <property type="entry name" value="GRPE PROTEIN"/>
    <property type="match status" value="1"/>
</dbReference>
<dbReference type="Gene3D" id="2.30.22.10">
    <property type="entry name" value="Head domain of nucleotide exchange factor GrpE"/>
    <property type="match status" value="1"/>
</dbReference>
<evidence type="ECO:0000256" key="12">
    <source>
        <dbReference type="RuleBase" id="RU004478"/>
    </source>
</evidence>
<evidence type="ECO:0000256" key="9">
    <source>
        <dbReference type="ARBA" id="ARBA00076414"/>
    </source>
</evidence>
<dbReference type="Proteomes" id="UP000288758">
    <property type="component" value="Chromosome"/>
</dbReference>
<sequence>MDRSPSREIVRAVSGTNDKDSIQTDIGQDVIDEAVRSVERRMDGDADSAGSETEVELDVSAPAAEADASTPEVAPPTEDAAALRQEVESLRAQLEFSQTKARETLERLKEAHERAKDFQDRAIRSAADLENYRKRAQKEKEDVQKFGVEKLLKDLLPVVDNMDRALDAAGKSPDFDSFQKGVAMTRKSFEDSLARHGVKGFSAKGQPFDPRLHEAIQQVESADVPAGHVLFEVTRGFYLNDRLVRPAMVVVARAPEVAAAPEAAAPAAGTEAPKASEESSAEPQTSAPSDSSSGGSQ</sequence>
<dbReference type="Pfam" id="PF01025">
    <property type="entry name" value="GrpE"/>
    <property type="match status" value="1"/>
</dbReference>
<accession>A0A410S2S4</accession>
<dbReference type="GO" id="GO:0005737">
    <property type="term" value="C:cytoplasm"/>
    <property type="evidence" value="ECO:0007669"/>
    <property type="project" value="UniProtKB-SubCell"/>
</dbReference>
<comment type="subunit">
    <text evidence="3 10">Homodimer.</text>
</comment>
<feature type="compositionally biased region" description="Low complexity" evidence="14">
    <location>
        <begin position="281"/>
        <end position="297"/>
    </location>
</feature>
<feature type="compositionally biased region" description="Low complexity" evidence="14">
    <location>
        <begin position="258"/>
        <end position="273"/>
    </location>
</feature>
<dbReference type="FunFam" id="2.30.22.10:FF:000001">
    <property type="entry name" value="Protein GrpE"/>
    <property type="match status" value="1"/>
</dbReference>
<dbReference type="PANTHER" id="PTHR21237:SF23">
    <property type="entry name" value="GRPE PROTEIN HOMOLOG, MITOCHONDRIAL"/>
    <property type="match status" value="1"/>
</dbReference>
<evidence type="ECO:0000256" key="4">
    <source>
        <dbReference type="ARBA" id="ARBA00022490"/>
    </source>
</evidence>
<name>A0A410S2S4_CORCK</name>
<feature type="region of interest" description="Disordered" evidence="14">
    <location>
        <begin position="1"/>
        <end position="22"/>
    </location>
</feature>
<protein>
    <recommendedName>
        <fullName evidence="8 10">Protein GrpE</fullName>
    </recommendedName>
    <alternativeName>
        <fullName evidence="9 10">HSP-70 cofactor</fullName>
    </alternativeName>
</protein>
<evidence type="ECO:0000256" key="13">
    <source>
        <dbReference type="SAM" id="Coils"/>
    </source>
</evidence>
<dbReference type="GO" id="GO:0006457">
    <property type="term" value="P:protein folding"/>
    <property type="evidence" value="ECO:0007669"/>
    <property type="project" value="InterPro"/>
</dbReference>
<dbReference type="SUPFAM" id="SSF58014">
    <property type="entry name" value="Coiled-coil domain of nucleotide exchange factor GrpE"/>
    <property type="match status" value="1"/>
</dbReference>
<comment type="subcellular location">
    <subcellularLocation>
        <location evidence="1 10">Cytoplasm</location>
    </subcellularLocation>
</comment>
<evidence type="ECO:0000256" key="7">
    <source>
        <dbReference type="ARBA" id="ARBA00053401"/>
    </source>
</evidence>
<dbReference type="SUPFAM" id="SSF51064">
    <property type="entry name" value="Head domain of nucleotide exchange factor GrpE"/>
    <property type="match status" value="1"/>
</dbReference>
<dbReference type="InterPro" id="IPR013805">
    <property type="entry name" value="GrpE_CC"/>
</dbReference>
<dbReference type="AlphaFoldDB" id="A0A410S2S4"/>
<gene>
    <name evidence="10 15" type="primary">grpE</name>
    <name evidence="15" type="ORF">EJ065_6908</name>
</gene>
<evidence type="ECO:0000256" key="14">
    <source>
        <dbReference type="SAM" id="MobiDB-lite"/>
    </source>
</evidence>
<evidence type="ECO:0000256" key="10">
    <source>
        <dbReference type="HAMAP-Rule" id="MF_01151"/>
    </source>
</evidence>